<dbReference type="RefSeq" id="XP_051443075.1">
    <property type="nucleotide sequence ID" value="XM_051590305.1"/>
</dbReference>
<evidence type="ECO:0000256" key="1">
    <source>
        <dbReference type="SAM" id="MobiDB-lite"/>
    </source>
</evidence>
<proteinExistence type="predicted"/>
<comment type="caution">
    <text evidence="2">The sequence shown here is derived from an EMBL/GenBank/DDBJ whole genome shotgun (WGS) entry which is preliminary data.</text>
</comment>
<dbReference type="EMBL" id="MU620933">
    <property type="protein sequence ID" value="KAI8578071.1"/>
    <property type="molecule type" value="Genomic_DNA"/>
</dbReference>
<reference evidence="2" key="2">
    <citation type="journal article" date="2022" name="Proc. Natl. Acad. Sci. U.S.A.">
        <title>Diploid-dominant life cycles characterize the early evolution of Fungi.</title>
        <authorList>
            <person name="Amses K.R."/>
            <person name="Simmons D.R."/>
            <person name="Longcore J.E."/>
            <person name="Mondo S.J."/>
            <person name="Seto K."/>
            <person name="Jeronimo G.H."/>
            <person name="Bonds A.E."/>
            <person name="Quandt C.A."/>
            <person name="Davis W.J."/>
            <person name="Chang Y."/>
            <person name="Federici B.A."/>
            <person name="Kuo A."/>
            <person name="LaButti K."/>
            <person name="Pangilinan J."/>
            <person name="Andreopoulos W."/>
            <person name="Tritt A."/>
            <person name="Riley R."/>
            <person name="Hundley H."/>
            <person name="Johnson J."/>
            <person name="Lipzen A."/>
            <person name="Barry K."/>
            <person name="Lang B.F."/>
            <person name="Cuomo C.A."/>
            <person name="Buchler N.E."/>
            <person name="Grigoriev I.V."/>
            <person name="Spatafora J.W."/>
            <person name="Stajich J.E."/>
            <person name="James T.Y."/>
        </authorList>
    </citation>
    <scope>NUCLEOTIDE SEQUENCE</scope>
    <source>
        <strain evidence="2">AG</strain>
    </source>
</reference>
<feature type="compositionally biased region" description="Polar residues" evidence="1">
    <location>
        <begin position="1"/>
        <end position="13"/>
    </location>
</feature>
<dbReference type="PANTHER" id="PTHR28265:SF1">
    <property type="entry name" value="MAINTENANCE OF TELOMERE CAPPING PROTEIN 1"/>
    <property type="match status" value="1"/>
</dbReference>
<dbReference type="PANTHER" id="PTHR28265">
    <property type="entry name" value="MAINTENANCE OF TELOMERE CAPPING PROTEIN 1"/>
    <property type="match status" value="1"/>
</dbReference>
<name>A0AAD5HD00_UMBRA</name>
<dbReference type="InterPro" id="IPR018814">
    <property type="entry name" value="DUF5427"/>
</dbReference>
<dbReference type="Pfam" id="PF10310">
    <property type="entry name" value="DUF5427"/>
    <property type="match status" value="1"/>
</dbReference>
<evidence type="ECO:0000313" key="2">
    <source>
        <dbReference type="EMBL" id="KAI8578071.1"/>
    </source>
</evidence>
<protein>
    <recommendedName>
        <fullName evidence="4">Maintenance of telomere capping protein 1</fullName>
    </recommendedName>
</protein>
<dbReference type="Proteomes" id="UP001206595">
    <property type="component" value="Unassembled WGS sequence"/>
</dbReference>
<evidence type="ECO:0000313" key="3">
    <source>
        <dbReference type="Proteomes" id="UP001206595"/>
    </source>
</evidence>
<keyword evidence="3" id="KW-1185">Reference proteome</keyword>
<sequence length="363" mass="40142">MTDTAEPNSSLSEAEQFLKTLDLPNDEETNADAEGTNGQSAANASDIMSFLDEITNTTNTYEASETDNSQKESAPIISDSWRQWGTSIWNQANEVVKTTSDHINQATSNPDTAKALQERVSGWQAFISSNNVAKLGNSLKTLTTASLTTILDNVAPPISEHEVVEIWISHDIAGYVGLEPLVFQSFSKMMEQTDGGDVVIRKGRSTGQRDGEYGAWDMNFCDDVVQAQKLCKANIEYLVKTHTKAPEVRTGYNPASGAHPVKICPVYLAIQAVQHTSTFPLPYMQFVILLSDPKHQLNFSSYSQLIPMSWLQIPDEDNFWVQHKLEDSLEMCVSTVALEYVQTRMQAAVQAINSAAEKQQHLS</sequence>
<evidence type="ECO:0008006" key="4">
    <source>
        <dbReference type="Google" id="ProtNLM"/>
    </source>
</evidence>
<accession>A0AAD5HD00</accession>
<reference evidence="2" key="1">
    <citation type="submission" date="2021-06" db="EMBL/GenBank/DDBJ databases">
        <authorList>
            <consortium name="DOE Joint Genome Institute"/>
            <person name="Mondo S.J."/>
            <person name="Amses K.R."/>
            <person name="Simmons D.R."/>
            <person name="Longcore J.E."/>
            <person name="Seto K."/>
            <person name="Alves G.H."/>
            <person name="Bonds A.E."/>
            <person name="Quandt C.A."/>
            <person name="Davis W.J."/>
            <person name="Chang Y."/>
            <person name="Letcher P.M."/>
            <person name="Powell M.J."/>
            <person name="Kuo A."/>
            <person name="Labutti K."/>
            <person name="Pangilinan J."/>
            <person name="Andreopoulos W."/>
            <person name="Tritt A."/>
            <person name="Riley R."/>
            <person name="Hundley H."/>
            <person name="Johnson J."/>
            <person name="Lipzen A."/>
            <person name="Barry K."/>
            <person name="Berbee M.L."/>
            <person name="Buchler N.E."/>
            <person name="Grigoriev I.V."/>
            <person name="Spatafora J.W."/>
            <person name="Stajich J.E."/>
            <person name="James T.Y."/>
        </authorList>
    </citation>
    <scope>NUCLEOTIDE SEQUENCE</scope>
    <source>
        <strain evidence="2">AG</strain>
    </source>
</reference>
<feature type="region of interest" description="Disordered" evidence="1">
    <location>
        <begin position="1"/>
        <end position="42"/>
    </location>
</feature>
<dbReference type="AlphaFoldDB" id="A0AAD5HD00"/>
<organism evidence="2 3">
    <name type="scientific">Umbelopsis ramanniana AG</name>
    <dbReference type="NCBI Taxonomy" id="1314678"/>
    <lineage>
        <taxon>Eukaryota</taxon>
        <taxon>Fungi</taxon>
        <taxon>Fungi incertae sedis</taxon>
        <taxon>Mucoromycota</taxon>
        <taxon>Mucoromycotina</taxon>
        <taxon>Umbelopsidomycetes</taxon>
        <taxon>Umbelopsidales</taxon>
        <taxon>Umbelopsidaceae</taxon>
        <taxon>Umbelopsis</taxon>
    </lineage>
</organism>
<dbReference type="GeneID" id="75915649"/>
<gene>
    <name evidence="2" type="ORF">K450DRAFT_248879</name>
</gene>